<dbReference type="OrthoDB" id="240175at2759"/>
<dbReference type="RefSeq" id="XP_029232227.1">
    <property type="nucleotide sequence ID" value="XM_029367645.1"/>
</dbReference>
<proteinExistence type="predicted"/>
<evidence type="ECO:0000256" key="1">
    <source>
        <dbReference type="SAM" id="MobiDB-lite"/>
    </source>
</evidence>
<dbReference type="AlphaFoldDB" id="A0A422QAN7"/>
<evidence type="ECO:0000313" key="3">
    <source>
        <dbReference type="Proteomes" id="UP000284403"/>
    </source>
</evidence>
<evidence type="ECO:0000313" key="2">
    <source>
        <dbReference type="EMBL" id="RNF27021.1"/>
    </source>
</evidence>
<comment type="caution">
    <text evidence="2">The sequence shown here is derived from an EMBL/GenBank/DDBJ whole genome shotgun (WGS) entry which is preliminary data.</text>
</comment>
<feature type="compositionally biased region" description="Polar residues" evidence="1">
    <location>
        <begin position="90"/>
        <end position="99"/>
    </location>
</feature>
<reference evidence="2 3" key="1">
    <citation type="journal article" date="2018" name="BMC Genomics">
        <title>Genomic comparison of Trypanosoma conorhini and Trypanosoma rangeli to Trypanosoma cruzi strains of high and low virulence.</title>
        <authorList>
            <person name="Bradwell K.R."/>
            <person name="Koparde V.N."/>
            <person name="Matveyev A.V."/>
            <person name="Serrano M.G."/>
            <person name="Alves J.M."/>
            <person name="Parikh H."/>
            <person name="Huang B."/>
            <person name="Lee V."/>
            <person name="Espinosa-Alvarez O."/>
            <person name="Ortiz P.A."/>
            <person name="Costa-Martins A.G."/>
            <person name="Teixeira M.M."/>
            <person name="Buck G.A."/>
        </authorList>
    </citation>
    <scope>NUCLEOTIDE SEQUENCE [LARGE SCALE GENOMIC DNA]</scope>
    <source>
        <strain evidence="2 3">025E</strain>
    </source>
</reference>
<gene>
    <name evidence="2" type="ORF">Tco025E_00705</name>
</gene>
<keyword evidence="3" id="KW-1185">Reference proteome</keyword>
<organism evidence="2 3">
    <name type="scientific">Trypanosoma conorhini</name>
    <dbReference type="NCBI Taxonomy" id="83891"/>
    <lineage>
        <taxon>Eukaryota</taxon>
        <taxon>Discoba</taxon>
        <taxon>Euglenozoa</taxon>
        <taxon>Kinetoplastea</taxon>
        <taxon>Metakinetoplastina</taxon>
        <taxon>Trypanosomatida</taxon>
        <taxon>Trypanosomatidae</taxon>
        <taxon>Trypanosoma</taxon>
    </lineage>
</organism>
<dbReference type="Proteomes" id="UP000284403">
    <property type="component" value="Unassembled WGS sequence"/>
</dbReference>
<feature type="compositionally biased region" description="Basic and acidic residues" evidence="1">
    <location>
        <begin position="66"/>
        <end position="78"/>
    </location>
</feature>
<protein>
    <submittedName>
        <fullName evidence="2">Uncharacterized protein</fullName>
    </submittedName>
</protein>
<accession>A0A422QAN7</accession>
<sequence>MTGCWSFDRVAEGLLFSDLRQLSRRHPQDAMLDVNGVPLARGRATEVHTWRSHHAFSGRCGLSVKRPTEPSDNREAARRNGGGDVPNPEKMSSSHECTFSRSPDDYRAWEVDFHLQSTSETPHVLLSVAPQYLPLQSSVVESGRSWCPPTAEEQEMYDKRILETPLIWEEPMTLSVDCTTNGIFLWSDEWRMFGEKIADRCFSRRIQSHVGEYSVDNTGPRSVVREGPYEAFVRLSWRMMAAGECDAYYGEKRSFNDSSLPNTCVGPRYGEVSVFLRTSNLDQEDEVASVMRQRDGGGTVRARGGESVSSGAQVWERAGGCAVPGDDVPDEMYFAPYVTLMDAGDEAILL</sequence>
<dbReference type="GeneID" id="40314316"/>
<feature type="region of interest" description="Disordered" evidence="1">
    <location>
        <begin position="61"/>
        <end position="99"/>
    </location>
</feature>
<name>A0A422QAN7_9TRYP</name>
<dbReference type="EMBL" id="MKKU01000019">
    <property type="protein sequence ID" value="RNF27021.1"/>
    <property type="molecule type" value="Genomic_DNA"/>
</dbReference>